<feature type="domain" description="DNA mismatch repair proteins mutS family" evidence="5">
    <location>
        <begin position="517"/>
        <end position="712"/>
    </location>
</feature>
<dbReference type="Gene3D" id="3.40.50.300">
    <property type="entry name" value="P-loop containing nucleotide triphosphate hydrolases"/>
    <property type="match status" value="1"/>
</dbReference>
<comment type="similarity">
    <text evidence="4">Belongs to the DNA mismatch repair MutS family. Archaeal Muts2 subfamily.</text>
</comment>
<evidence type="ECO:0000256" key="2">
    <source>
        <dbReference type="ARBA" id="ARBA00022840"/>
    </source>
</evidence>
<dbReference type="SUPFAM" id="SSF52540">
    <property type="entry name" value="P-loop containing nucleoside triphosphate hydrolases"/>
    <property type="match status" value="1"/>
</dbReference>
<sequence>MVLFAAGNVGKLSDIPGVGPRIAEKLVEYFGDEEEALQAILSCRISLISEAIGRAAATRLVHGLYRALFGAWPRDVAANDDAWKLFQAAKGVILKKVSSPAGRDVLACFLPMPSTGVKEAKRRLTLVKSLQEAIRELPRESIEALRSALSKLEWPKPVKISRIKRTLIIIGDNVAYEKAKRTLSNLVDIVLVNDADEVDRVAAERGEALVYDPDGVYAGPLPRVLELSVAEVVPEAIVEYFRVNWRVIEAVVDALEALGRWAPDILKIVGLDFDPTRVLNRLREALVFKGGEVAPDIDPEYQRLYTALTNLDRVVDEIELWVNNEVQTRLEKLEVRLSAAQFLRLFRVLREGGVEGVDLPEEIYEVFEEVAEEAEKRVVEKLHLTPDEAEAMRGLVPRTPLFPIELNRDKVEELRRVLRAKLSVKRFEVMQKLASKLVGVKAKLERLVDALALLDVLLAQVELVGDGVAGVPEVSSEYLGVGFVDAIEASLVGKPNVQRISYVVGSTPYKPDDTKGERVVLLTGANSGGKTTLLKTICETALLAQSGLVVLARQAWIGAFDYVHFFSKPSGMVDAGALEATLRILAAIVAGGSGRRLVLVDELEAATEAGAAARIMSVVVEKLCSRDNIVAVIVTHMAREILSNVKKVEGCIRVDGIEARGLDENYNLIVDRNPRYYYLARSTPELVVRRLLYRAKGREEREFYETLLRVLSGA</sequence>
<dbReference type="Proteomes" id="UP000001037">
    <property type="component" value="Chromosome"/>
</dbReference>
<dbReference type="GeneID" id="11138795"/>
<evidence type="ECO:0000256" key="3">
    <source>
        <dbReference type="ARBA" id="ARBA00023125"/>
    </source>
</evidence>
<dbReference type="EMBL" id="CP002838">
    <property type="protein sequence ID" value="AEM39465.1"/>
    <property type="molecule type" value="Genomic_DNA"/>
</dbReference>
<evidence type="ECO:0000259" key="5">
    <source>
        <dbReference type="SMART" id="SM00534"/>
    </source>
</evidence>
<keyword evidence="1 4" id="KW-0547">Nucleotide-binding</keyword>
<keyword evidence="7" id="KW-1185">Reference proteome</keyword>
<dbReference type="GO" id="GO:0005524">
    <property type="term" value="F:ATP binding"/>
    <property type="evidence" value="ECO:0007669"/>
    <property type="project" value="UniProtKB-UniRule"/>
</dbReference>
<name>G0EC95_PYRF1</name>
<dbReference type="SMART" id="SM00534">
    <property type="entry name" value="MUTSac"/>
    <property type="match status" value="1"/>
</dbReference>
<dbReference type="InParanoid" id="G0EC95"/>
<dbReference type="GO" id="GO:0030983">
    <property type="term" value="F:mismatched DNA binding"/>
    <property type="evidence" value="ECO:0007669"/>
    <property type="project" value="InterPro"/>
</dbReference>
<keyword evidence="2 4" id="KW-0067">ATP-binding</keyword>
<dbReference type="GO" id="GO:0140664">
    <property type="term" value="F:ATP-dependent DNA damage sensor activity"/>
    <property type="evidence" value="ECO:0007669"/>
    <property type="project" value="InterPro"/>
</dbReference>
<dbReference type="PANTHER" id="PTHR11361">
    <property type="entry name" value="DNA MISMATCH REPAIR PROTEIN MUTS FAMILY MEMBER"/>
    <property type="match status" value="1"/>
</dbReference>
<dbReference type="InterPro" id="IPR012401">
    <property type="entry name" value="DNA-bd_MutS2_arc"/>
</dbReference>
<comment type="function">
    <text evidence="4">Has ATPase and non-specific DNA-binding activities.</text>
</comment>
<dbReference type="InterPro" id="IPR000432">
    <property type="entry name" value="DNA_mismatch_repair_MutS_C"/>
</dbReference>
<evidence type="ECO:0000313" key="6">
    <source>
        <dbReference type="EMBL" id="AEM39465.1"/>
    </source>
</evidence>
<dbReference type="STRING" id="694429.Pyrfu_1608"/>
<organism evidence="6 7">
    <name type="scientific">Pyrolobus fumarii (strain DSM 11204 / 1A)</name>
    <dbReference type="NCBI Taxonomy" id="694429"/>
    <lineage>
        <taxon>Archaea</taxon>
        <taxon>Thermoproteota</taxon>
        <taxon>Thermoprotei</taxon>
        <taxon>Desulfurococcales</taxon>
        <taxon>Pyrodictiaceae</taxon>
        <taxon>Pyrolobus</taxon>
    </lineage>
</organism>
<dbReference type="OrthoDB" id="15514at2157"/>
<keyword evidence="3 4" id="KW-0238">DNA-binding</keyword>
<comment type="cofactor">
    <cofactor evidence="4">
        <name>a divalent metal cation</name>
        <dbReference type="ChEBI" id="CHEBI:60240"/>
    </cofactor>
</comment>
<evidence type="ECO:0000256" key="4">
    <source>
        <dbReference type="HAMAP-Rule" id="MF_00971"/>
    </source>
</evidence>
<dbReference type="eggNOG" id="arCOG02895">
    <property type="taxonomic scope" value="Archaea"/>
</dbReference>
<dbReference type="AlphaFoldDB" id="G0EC95"/>
<dbReference type="PIRSF" id="PIRSF029254">
    <property type="entry name" value="MutS_C_archaeal"/>
    <property type="match status" value="1"/>
</dbReference>
<keyword evidence="4" id="KW-0378">Hydrolase</keyword>
<reference evidence="6 7" key="1">
    <citation type="journal article" date="2011" name="Stand. Genomic Sci.">
        <title>Complete genome sequence of the hyperthermophilic chemolithoautotroph Pyrolobus fumarii type strain (1A).</title>
        <authorList>
            <person name="Anderson I."/>
            <person name="Goker M."/>
            <person name="Nolan M."/>
            <person name="Lucas S."/>
            <person name="Hammon N."/>
            <person name="Deshpande S."/>
            <person name="Cheng J.F."/>
            <person name="Tapia R."/>
            <person name="Han C."/>
            <person name="Goodwin L."/>
            <person name="Pitluck S."/>
            <person name="Huntemann M."/>
            <person name="Liolios K."/>
            <person name="Ivanova N."/>
            <person name="Pagani I."/>
            <person name="Mavromatis K."/>
            <person name="Ovchinikova G."/>
            <person name="Pati A."/>
            <person name="Chen A."/>
            <person name="Palaniappan K."/>
            <person name="Land M."/>
            <person name="Hauser L."/>
            <person name="Brambilla E.M."/>
            <person name="Huber H."/>
            <person name="Yasawong M."/>
            <person name="Rohde M."/>
            <person name="Spring S."/>
            <person name="Abt B."/>
            <person name="Sikorski J."/>
            <person name="Wirth R."/>
            <person name="Detter J.C."/>
            <person name="Woyke T."/>
            <person name="Bristow J."/>
            <person name="Eisen J.A."/>
            <person name="Markowitz V."/>
            <person name="Hugenholtz P."/>
            <person name="Kyrpides N.C."/>
            <person name="Klenk H.P."/>
            <person name="Lapidus A."/>
        </authorList>
    </citation>
    <scope>NUCLEOTIDE SEQUENCE [LARGE SCALE GENOMIC DNA]</scope>
    <source>
        <strain evidence="7">DSM 11204 / 1A</strain>
    </source>
</reference>
<dbReference type="InterPro" id="IPR045076">
    <property type="entry name" value="MutS"/>
</dbReference>
<evidence type="ECO:0000256" key="1">
    <source>
        <dbReference type="ARBA" id="ARBA00022741"/>
    </source>
</evidence>
<evidence type="ECO:0000313" key="7">
    <source>
        <dbReference type="Proteomes" id="UP000001037"/>
    </source>
</evidence>
<dbReference type="Pfam" id="PF00488">
    <property type="entry name" value="MutS_V"/>
    <property type="match status" value="1"/>
</dbReference>
<dbReference type="HAMAP" id="MF_00971">
    <property type="entry name" value="MutS2_archaea"/>
    <property type="match status" value="1"/>
</dbReference>
<dbReference type="PANTHER" id="PTHR11361:SF125">
    <property type="entry name" value="DNA-BINDING PROTEIN MUTS2"/>
    <property type="match status" value="1"/>
</dbReference>
<dbReference type="GO" id="GO:0016787">
    <property type="term" value="F:hydrolase activity"/>
    <property type="evidence" value="ECO:0007669"/>
    <property type="project" value="UniProtKB-KW"/>
</dbReference>
<dbReference type="GO" id="GO:0006298">
    <property type="term" value="P:mismatch repair"/>
    <property type="evidence" value="ECO:0007669"/>
    <property type="project" value="InterPro"/>
</dbReference>
<dbReference type="RefSeq" id="WP_014027142.1">
    <property type="nucleotide sequence ID" value="NC_015931.1"/>
</dbReference>
<accession>G0EC95</accession>
<protein>
    <recommendedName>
        <fullName evidence="4">DNA-binding protein MutS2</fullName>
    </recommendedName>
</protein>
<gene>
    <name evidence="4" type="primary">mutS2</name>
    <name evidence="6" type="ordered locus">Pyrfu_1608</name>
</gene>
<dbReference type="KEGG" id="pfm:Pyrfu_1608"/>
<dbReference type="InterPro" id="IPR027417">
    <property type="entry name" value="P-loop_NTPase"/>
</dbReference>
<proteinExistence type="inferred from homology"/>
<feature type="binding site" evidence="4">
    <location>
        <begin position="524"/>
        <end position="531"/>
    </location>
    <ligand>
        <name>ATP</name>
        <dbReference type="ChEBI" id="CHEBI:30616"/>
    </ligand>
</feature>
<dbReference type="HOGENOM" id="CLU_026764_0_0_2"/>